<evidence type="ECO:0000313" key="2">
    <source>
        <dbReference type="Proteomes" id="UP001196413"/>
    </source>
</evidence>
<reference evidence="1" key="1">
    <citation type="submission" date="2021-06" db="EMBL/GenBank/DDBJ databases">
        <title>Parelaphostrongylus tenuis whole genome reference sequence.</title>
        <authorList>
            <person name="Garwood T.J."/>
            <person name="Larsen P.A."/>
            <person name="Fountain-Jones N.M."/>
            <person name="Garbe J.R."/>
            <person name="Macchietto M.G."/>
            <person name="Kania S.A."/>
            <person name="Gerhold R.W."/>
            <person name="Richards J.E."/>
            <person name="Wolf T.M."/>
        </authorList>
    </citation>
    <scope>NUCLEOTIDE SEQUENCE</scope>
    <source>
        <strain evidence="1">MNPRO001-30</strain>
        <tissue evidence="1">Meninges</tissue>
    </source>
</reference>
<keyword evidence="2" id="KW-1185">Reference proteome</keyword>
<comment type="caution">
    <text evidence="1">The sequence shown here is derived from an EMBL/GenBank/DDBJ whole genome shotgun (WGS) entry which is preliminary data.</text>
</comment>
<gene>
    <name evidence="1" type="ORF">KIN20_006150</name>
</gene>
<name>A0AAD5M190_PARTN</name>
<accession>A0AAD5M190</accession>
<protein>
    <submittedName>
        <fullName evidence="1">Uncharacterized protein</fullName>
    </submittedName>
</protein>
<proteinExistence type="predicted"/>
<evidence type="ECO:0000313" key="1">
    <source>
        <dbReference type="EMBL" id="KAJ1350372.1"/>
    </source>
</evidence>
<organism evidence="1 2">
    <name type="scientific">Parelaphostrongylus tenuis</name>
    <name type="common">Meningeal worm</name>
    <dbReference type="NCBI Taxonomy" id="148309"/>
    <lineage>
        <taxon>Eukaryota</taxon>
        <taxon>Metazoa</taxon>
        <taxon>Ecdysozoa</taxon>
        <taxon>Nematoda</taxon>
        <taxon>Chromadorea</taxon>
        <taxon>Rhabditida</taxon>
        <taxon>Rhabditina</taxon>
        <taxon>Rhabditomorpha</taxon>
        <taxon>Strongyloidea</taxon>
        <taxon>Metastrongylidae</taxon>
        <taxon>Parelaphostrongylus</taxon>
    </lineage>
</organism>
<dbReference type="EMBL" id="JAHQIW010000850">
    <property type="protein sequence ID" value="KAJ1350372.1"/>
    <property type="molecule type" value="Genomic_DNA"/>
</dbReference>
<dbReference type="Proteomes" id="UP001196413">
    <property type="component" value="Unassembled WGS sequence"/>
</dbReference>
<dbReference type="AlphaFoldDB" id="A0AAD5M190"/>
<sequence>MWGSGWRSLRPTGGRWFDLTLQAHQAIHPSGVVDIIFGEILRSTNVHGKTYDHSFYDSALSRNIDSVRMWNNICRASEI</sequence>